<feature type="non-terminal residue" evidence="3">
    <location>
        <position position="1"/>
    </location>
</feature>
<dbReference type="PANTHER" id="PTHR43308:SF5">
    <property type="entry name" value="S-LAYER PROTEIN _ PEPTIDOGLYCAN ENDO-BETA-N-ACETYLGLUCOSAMINIDASE"/>
    <property type="match status" value="1"/>
</dbReference>
<dbReference type="PANTHER" id="PTHR43308">
    <property type="entry name" value="OUTER MEMBRANE PROTEIN ALPHA-RELATED"/>
    <property type="match status" value="1"/>
</dbReference>
<feature type="domain" description="SLH" evidence="2">
    <location>
        <begin position="328"/>
        <end position="387"/>
    </location>
</feature>
<gene>
    <name evidence="3" type="ORF">IDH44_14340</name>
</gene>
<feature type="domain" description="SLH" evidence="2">
    <location>
        <begin position="459"/>
        <end position="518"/>
    </location>
</feature>
<evidence type="ECO:0000313" key="3">
    <source>
        <dbReference type="EMBL" id="MBD2846379.1"/>
    </source>
</evidence>
<feature type="region of interest" description="Disordered" evidence="1">
    <location>
        <begin position="1"/>
        <end position="99"/>
    </location>
</feature>
<feature type="compositionally biased region" description="Acidic residues" evidence="1">
    <location>
        <begin position="52"/>
        <end position="83"/>
    </location>
</feature>
<sequence length="518" mass="53659">PGDGDDGTPDGPGPGDGDDGTPDGPGPGDGNDGTPDGPGPGDGNDGTPDGPEPGDGDDGTPDGPEPGDGDDGTPDDPDSDGGDPDGAPGSGATDEDSHDQEAASIDLFVNGKAAWKGAAVAMEVDGQHVIVVTVDSDGLRERLEQEGNGALLTIPMEGEADVVIGELDGRMVKAMVQQQAVLEVRTEDASYTIPAQQIDIDAVRAQLGPDAALQDVKVRIEISSPAADEAKRAAEAADREAIAIVVPPLRFTITGTYQGRTVEVSGFDAYVERRMALPESVDPERISTGVVIEPDGSLRHVPTRVDVINGRDYAVMESLTNSLYAVIWHPVRFADVAGHWAEEAVHDMGSRLVVNGMQGGLYRPDVAITRAEFAAILVRGLGLATADGASPFTDVQPGAWYSDAVNTAYAHGLVDGYGNGRFHPDATITREQAMGMIANTMGMADLAQRMPGGAPEPGLQAFDDAGDASAWAVPAIEKTIRAGLITGRTEHLLAPKQPITRAEAAVIVGRLLTRAGLI</sequence>
<dbReference type="RefSeq" id="WP_190918741.1">
    <property type="nucleotide sequence ID" value="NZ_JACXIZ010000022.1"/>
</dbReference>
<evidence type="ECO:0000259" key="2">
    <source>
        <dbReference type="PROSITE" id="PS51272"/>
    </source>
</evidence>
<proteinExistence type="predicted"/>
<feature type="domain" description="SLH" evidence="2">
    <location>
        <begin position="388"/>
        <end position="451"/>
    </location>
</feature>
<dbReference type="Pfam" id="PF00395">
    <property type="entry name" value="SLH"/>
    <property type="match status" value="3"/>
</dbReference>
<dbReference type="AlphaFoldDB" id="A0A927BVQ1"/>
<comment type="caution">
    <text evidence="3">The sequence shown here is derived from an EMBL/GenBank/DDBJ whole genome shotgun (WGS) entry which is preliminary data.</text>
</comment>
<dbReference type="PROSITE" id="PS51272">
    <property type="entry name" value="SLH"/>
    <property type="match status" value="3"/>
</dbReference>
<name>A0A927BVQ1_9BACL</name>
<dbReference type="InterPro" id="IPR001119">
    <property type="entry name" value="SLH_dom"/>
</dbReference>
<dbReference type="InterPro" id="IPR051465">
    <property type="entry name" value="Cell_Envelope_Struct_Comp"/>
</dbReference>
<evidence type="ECO:0000313" key="4">
    <source>
        <dbReference type="Proteomes" id="UP000621560"/>
    </source>
</evidence>
<accession>A0A927BVQ1</accession>
<organism evidence="3 4">
    <name type="scientific">Paenibacillus sabuli</name>
    <dbReference type="NCBI Taxonomy" id="2772509"/>
    <lineage>
        <taxon>Bacteria</taxon>
        <taxon>Bacillati</taxon>
        <taxon>Bacillota</taxon>
        <taxon>Bacilli</taxon>
        <taxon>Bacillales</taxon>
        <taxon>Paenibacillaceae</taxon>
        <taxon>Paenibacillus</taxon>
    </lineage>
</organism>
<dbReference type="EMBL" id="JACXIZ010000022">
    <property type="protein sequence ID" value="MBD2846379.1"/>
    <property type="molecule type" value="Genomic_DNA"/>
</dbReference>
<reference evidence="3" key="1">
    <citation type="submission" date="2020-09" db="EMBL/GenBank/DDBJ databases">
        <title>A novel bacterium of genus Paenibacillus, isolated from South China Sea.</title>
        <authorList>
            <person name="Huang H."/>
            <person name="Mo K."/>
            <person name="Hu Y."/>
        </authorList>
    </citation>
    <scope>NUCLEOTIDE SEQUENCE</scope>
    <source>
        <strain evidence="3">IB182496</strain>
    </source>
</reference>
<keyword evidence="4" id="KW-1185">Reference proteome</keyword>
<dbReference type="Proteomes" id="UP000621560">
    <property type="component" value="Unassembled WGS sequence"/>
</dbReference>
<evidence type="ECO:0000256" key="1">
    <source>
        <dbReference type="SAM" id="MobiDB-lite"/>
    </source>
</evidence>
<protein>
    <submittedName>
        <fullName evidence="3">S-layer homology domain-containing protein</fullName>
    </submittedName>
</protein>